<keyword evidence="3" id="KW-1185">Reference proteome</keyword>
<protein>
    <submittedName>
        <fullName evidence="2">2-oxoglutarate and iron-dependent oxygenase domain-containing protein</fullName>
    </submittedName>
</protein>
<gene>
    <name evidence="2" type="ORF">ACFQ07_06785</name>
</gene>
<dbReference type="SUPFAM" id="SSF51197">
    <property type="entry name" value="Clavaminate synthase-like"/>
    <property type="match status" value="1"/>
</dbReference>
<evidence type="ECO:0000313" key="3">
    <source>
        <dbReference type="Proteomes" id="UP001597083"/>
    </source>
</evidence>
<dbReference type="Pfam" id="PF14226">
    <property type="entry name" value="DIOX_N"/>
    <property type="match status" value="1"/>
</dbReference>
<dbReference type="InterPro" id="IPR027443">
    <property type="entry name" value="IPNS-like_sf"/>
</dbReference>
<dbReference type="EMBL" id="JBHTIR010000901">
    <property type="protein sequence ID" value="MFD0851919.1"/>
    <property type="molecule type" value="Genomic_DNA"/>
</dbReference>
<accession>A0ABW3CDB9</accession>
<organism evidence="2 3">
    <name type="scientific">Actinomadura adrarensis</name>
    <dbReference type="NCBI Taxonomy" id="1819600"/>
    <lineage>
        <taxon>Bacteria</taxon>
        <taxon>Bacillati</taxon>
        <taxon>Actinomycetota</taxon>
        <taxon>Actinomycetes</taxon>
        <taxon>Streptosporangiales</taxon>
        <taxon>Thermomonosporaceae</taxon>
        <taxon>Actinomadura</taxon>
    </lineage>
</organism>
<feature type="domain" description="Non-haem dioxygenase N-terminal" evidence="1">
    <location>
        <begin position="4"/>
        <end position="68"/>
    </location>
</feature>
<dbReference type="Gene3D" id="2.60.120.330">
    <property type="entry name" value="B-lactam Antibiotic, Isopenicillin N Synthase, Chain"/>
    <property type="match status" value="1"/>
</dbReference>
<comment type="caution">
    <text evidence="2">The sequence shown here is derived from an EMBL/GenBank/DDBJ whole genome shotgun (WGS) entry which is preliminary data.</text>
</comment>
<sequence length="69" mass="7464">MDAVPTLDLTPWFQGDKDDRKALAAQVDEALTEIGFLVVTGHGVPADLRAGIRAAAKRFFALPEDVKRA</sequence>
<feature type="non-terminal residue" evidence="2">
    <location>
        <position position="69"/>
    </location>
</feature>
<dbReference type="Proteomes" id="UP001597083">
    <property type="component" value="Unassembled WGS sequence"/>
</dbReference>
<dbReference type="InterPro" id="IPR026992">
    <property type="entry name" value="DIOX_N"/>
</dbReference>
<reference evidence="3" key="1">
    <citation type="journal article" date="2019" name="Int. J. Syst. Evol. Microbiol.">
        <title>The Global Catalogue of Microorganisms (GCM) 10K type strain sequencing project: providing services to taxonomists for standard genome sequencing and annotation.</title>
        <authorList>
            <consortium name="The Broad Institute Genomics Platform"/>
            <consortium name="The Broad Institute Genome Sequencing Center for Infectious Disease"/>
            <person name="Wu L."/>
            <person name="Ma J."/>
        </authorList>
    </citation>
    <scope>NUCLEOTIDE SEQUENCE [LARGE SCALE GENOMIC DNA]</scope>
    <source>
        <strain evidence="3">JCM 31696</strain>
    </source>
</reference>
<name>A0ABW3CDB9_9ACTN</name>
<evidence type="ECO:0000313" key="2">
    <source>
        <dbReference type="EMBL" id="MFD0851919.1"/>
    </source>
</evidence>
<proteinExistence type="predicted"/>
<evidence type="ECO:0000259" key="1">
    <source>
        <dbReference type="Pfam" id="PF14226"/>
    </source>
</evidence>